<feature type="chain" id="PRO_5022932281" evidence="6">
    <location>
        <begin position="23"/>
        <end position="661"/>
    </location>
</feature>
<dbReference type="InterPro" id="IPR036737">
    <property type="entry name" value="OmpA-like_sf"/>
</dbReference>
<keyword evidence="2 5" id="KW-0472">Membrane</keyword>
<evidence type="ECO:0000259" key="7">
    <source>
        <dbReference type="PROSITE" id="PS51123"/>
    </source>
</evidence>
<dbReference type="Pfam" id="PF13432">
    <property type="entry name" value="TPR_16"/>
    <property type="match status" value="2"/>
</dbReference>
<dbReference type="SUPFAM" id="SSF82171">
    <property type="entry name" value="DPP6 N-terminal domain-like"/>
    <property type="match status" value="1"/>
</dbReference>
<dbReference type="InterPro" id="IPR011990">
    <property type="entry name" value="TPR-like_helical_dom_sf"/>
</dbReference>
<accession>A0A5C6RVV1</accession>
<evidence type="ECO:0000256" key="6">
    <source>
        <dbReference type="SAM" id="SignalP"/>
    </source>
</evidence>
<dbReference type="PRINTS" id="PR01021">
    <property type="entry name" value="OMPADOMAIN"/>
</dbReference>
<organism evidence="8 9">
    <name type="scientific">Phaeodactylibacter luteus</name>
    <dbReference type="NCBI Taxonomy" id="1564516"/>
    <lineage>
        <taxon>Bacteria</taxon>
        <taxon>Pseudomonadati</taxon>
        <taxon>Bacteroidota</taxon>
        <taxon>Saprospiria</taxon>
        <taxon>Saprospirales</taxon>
        <taxon>Haliscomenobacteraceae</taxon>
        <taxon>Phaeodactylibacter</taxon>
    </lineage>
</organism>
<keyword evidence="3" id="KW-0998">Cell outer membrane</keyword>
<dbReference type="EMBL" id="VOOR01000008">
    <property type="protein sequence ID" value="TXB66333.1"/>
    <property type="molecule type" value="Genomic_DNA"/>
</dbReference>
<dbReference type="Gene3D" id="1.25.40.10">
    <property type="entry name" value="Tetratricopeptide repeat domain"/>
    <property type="match status" value="1"/>
</dbReference>
<evidence type="ECO:0000256" key="1">
    <source>
        <dbReference type="ARBA" id="ARBA00004442"/>
    </source>
</evidence>
<reference evidence="8 9" key="1">
    <citation type="submission" date="2019-08" db="EMBL/GenBank/DDBJ databases">
        <title>Genome of Phaeodactylibacter luteus.</title>
        <authorList>
            <person name="Bowman J.P."/>
        </authorList>
    </citation>
    <scope>NUCLEOTIDE SEQUENCE [LARGE SCALE GENOMIC DNA]</scope>
    <source>
        <strain evidence="8 9">KCTC 42180</strain>
    </source>
</reference>
<dbReference type="Gene3D" id="2.120.10.30">
    <property type="entry name" value="TolB, C-terminal domain"/>
    <property type="match status" value="1"/>
</dbReference>
<dbReference type="Pfam" id="PF07676">
    <property type="entry name" value="PD40"/>
    <property type="match status" value="4"/>
</dbReference>
<dbReference type="CDD" id="cd07185">
    <property type="entry name" value="OmpA_C-like"/>
    <property type="match status" value="1"/>
</dbReference>
<dbReference type="SUPFAM" id="SSF48452">
    <property type="entry name" value="TPR-like"/>
    <property type="match status" value="1"/>
</dbReference>
<dbReference type="PROSITE" id="PS50005">
    <property type="entry name" value="TPR"/>
    <property type="match status" value="1"/>
</dbReference>
<dbReference type="PROSITE" id="PS51123">
    <property type="entry name" value="OMPA_2"/>
    <property type="match status" value="1"/>
</dbReference>
<dbReference type="OrthoDB" id="9809364at2"/>
<dbReference type="Proteomes" id="UP000321580">
    <property type="component" value="Unassembled WGS sequence"/>
</dbReference>
<dbReference type="GO" id="GO:0009279">
    <property type="term" value="C:cell outer membrane"/>
    <property type="evidence" value="ECO:0007669"/>
    <property type="project" value="UniProtKB-SubCell"/>
</dbReference>
<dbReference type="InterPro" id="IPR011042">
    <property type="entry name" value="6-blade_b-propeller_TolB-like"/>
</dbReference>
<protein>
    <submittedName>
        <fullName evidence="8">OmpA family protein</fullName>
    </submittedName>
</protein>
<comment type="subcellular location">
    <subcellularLocation>
        <location evidence="1">Cell outer membrane</location>
    </subcellularLocation>
</comment>
<sequence>MNRLLLATFLASFLSLALPSSAQPTAKAIAIEQYQAGEAALIAGKAEQALRHFRRALKADPGLSAARRGAGVCHELLRQYREAAEAYTTVLSSDSLFSRALYFEAGQVLYKSGQPEEAIHYFKKFKALQEQGLFTLSLNTEKELARETAYLSKLPASIKACEVSIDSVKFINITEVENVGNGINTQADDYFPFLTNDQKRLYFTRKTENGDEDLYESLWEGQAWSRPRPVKDLNTRTDEGMSTLVRDGRRLFYTVCGREGVLGSCDLWEVELDADAAVSTMGPVKGFVNSGRWESQAAISCDGRTLYFASNREGGAGGTDIWAAHRQDDGTWGDAKNLGAKINTDLDEEAPYITNDGQTLYFASNGHPGLGDQDIFMSWREPDGSWAAPINLGPPVNSAFRELGFYLTADGQTGYFASDRPESNLGGLDIYRFRLDSQLFSKPMTFVEGFVIDHALDMTTRATVEIEGWPNVTVGQDGRFFLCVPAGDTLYTRVDKKFFHPYQNQFIIPKWDNRQYYTIELLLQSTFDTPELAPEAVPDTLRELAVKGPRKTPKVYTQALYFGFDESKIVPDEQEKLLRFLEPIKKKEVQDIKIVGFSDDVGTDVYNLKLSEERAKAIALVIMNEGLEVDHFYMEGKGSVKDDRPKEFNRRVEIQITVLEK</sequence>
<comment type="caution">
    <text evidence="8">The sequence shown here is derived from an EMBL/GenBank/DDBJ whole genome shotgun (WGS) entry which is preliminary data.</text>
</comment>
<evidence type="ECO:0000256" key="4">
    <source>
        <dbReference type="PROSITE-ProRule" id="PRU00339"/>
    </source>
</evidence>
<keyword evidence="9" id="KW-1185">Reference proteome</keyword>
<feature type="repeat" description="TPR" evidence="4">
    <location>
        <begin position="30"/>
        <end position="63"/>
    </location>
</feature>
<dbReference type="SUPFAM" id="SSF103088">
    <property type="entry name" value="OmpA-like"/>
    <property type="match status" value="1"/>
</dbReference>
<evidence type="ECO:0000256" key="2">
    <source>
        <dbReference type="ARBA" id="ARBA00023136"/>
    </source>
</evidence>
<name>A0A5C6RVV1_9BACT</name>
<dbReference type="Gene3D" id="3.30.1330.60">
    <property type="entry name" value="OmpA-like domain"/>
    <property type="match status" value="1"/>
</dbReference>
<dbReference type="SMART" id="SM00028">
    <property type="entry name" value="TPR"/>
    <property type="match status" value="3"/>
</dbReference>
<keyword evidence="4" id="KW-0802">TPR repeat</keyword>
<evidence type="ECO:0000256" key="3">
    <source>
        <dbReference type="ARBA" id="ARBA00023237"/>
    </source>
</evidence>
<evidence type="ECO:0000313" key="8">
    <source>
        <dbReference type="EMBL" id="TXB66333.1"/>
    </source>
</evidence>
<dbReference type="AlphaFoldDB" id="A0A5C6RVV1"/>
<dbReference type="PANTHER" id="PTHR30329">
    <property type="entry name" value="STATOR ELEMENT OF FLAGELLAR MOTOR COMPLEX"/>
    <property type="match status" value="1"/>
</dbReference>
<keyword evidence="6" id="KW-0732">Signal</keyword>
<dbReference type="InterPro" id="IPR006665">
    <property type="entry name" value="OmpA-like"/>
</dbReference>
<dbReference type="Pfam" id="PF00691">
    <property type="entry name" value="OmpA"/>
    <property type="match status" value="1"/>
</dbReference>
<dbReference type="InterPro" id="IPR011659">
    <property type="entry name" value="WD40"/>
</dbReference>
<dbReference type="InterPro" id="IPR050330">
    <property type="entry name" value="Bact_OuterMem_StrucFunc"/>
</dbReference>
<dbReference type="InterPro" id="IPR006664">
    <property type="entry name" value="OMP_bac"/>
</dbReference>
<dbReference type="InterPro" id="IPR019734">
    <property type="entry name" value="TPR_rpt"/>
</dbReference>
<evidence type="ECO:0000256" key="5">
    <source>
        <dbReference type="PROSITE-ProRule" id="PRU00473"/>
    </source>
</evidence>
<dbReference type="PANTHER" id="PTHR30329:SF21">
    <property type="entry name" value="LIPOPROTEIN YIAD-RELATED"/>
    <property type="match status" value="1"/>
</dbReference>
<proteinExistence type="predicted"/>
<dbReference type="RefSeq" id="WP_147166502.1">
    <property type="nucleotide sequence ID" value="NZ_VOOR01000008.1"/>
</dbReference>
<feature type="signal peptide" evidence="6">
    <location>
        <begin position="1"/>
        <end position="22"/>
    </location>
</feature>
<gene>
    <name evidence="8" type="ORF">FRY97_05835</name>
</gene>
<evidence type="ECO:0000313" key="9">
    <source>
        <dbReference type="Proteomes" id="UP000321580"/>
    </source>
</evidence>
<feature type="domain" description="OmpA-like" evidence="7">
    <location>
        <begin position="549"/>
        <end position="660"/>
    </location>
</feature>